<comment type="caution">
    <text evidence="4">The sequence shown here is derived from an EMBL/GenBank/DDBJ whole genome shotgun (WGS) entry which is preliminary data.</text>
</comment>
<dbReference type="Proteomes" id="UP000824214">
    <property type="component" value="Unassembled WGS sequence"/>
</dbReference>
<proteinExistence type="predicted"/>
<sequence length="263" mass="29332">MIVLSVVLVVVIVASGLWLGYYAVDSQHQKQTYETLAEDFLLKEPAPTVTTTEEEIVGLEETLISSDNSASFSTAPPRHDLAALQAENPDCVGWLTIPDTTVDYPIVWTPNDPEHYLRRDFYDSYASGGTPFLDGRNKPQAEGQNLIVYGHNMLDGSMFKPLLQYLTPNFRQTHQDIYLELNGAQYHYQVLAALETNTRSPVYTYTDLNNTAEMEDFRAALLEETSLDAVPQAEGYLTLSTCNDQGGDSRVLVIAALVEEVQR</sequence>
<evidence type="ECO:0000256" key="1">
    <source>
        <dbReference type="ARBA" id="ARBA00022801"/>
    </source>
</evidence>
<dbReference type="InterPro" id="IPR005754">
    <property type="entry name" value="Sortase"/>
</dbReference>
<dbReference type="AlphaFoldDB" id="A0A9D2S0W8"/>
<dbReference type="Pfam" id="PF04203">
    <property type="entry name" value="Sortase"/>
    <property type="match status" value="1"/>
</dbReference>
<dbReference type="Gene3D" id="2.40.260.10">
    <property type="entry name" value="Sortase"/>
    <property type="match status" value="1"/>
</dbReference>
<protein>
    <submittedName>
        <fullName evidence="4">Class B sortase</fullName>
    </submittedName>
</protein>
<organism evidence="4 5">
    <name type="scientific">Candidatus Acutalibacter ornithocaccae</name>
    <dbReference type="NCBI Taxonomy" id="2838416"/>
    <lineage>
        <taxon>Bacteria</taxon>
        <taxon>Bacillati</taxon>
        <taxon>Bacillota</taxon>
        <taxon>Clostridia</taxon>
        <taxon>Eubacteriales</taxon>
        <taxon>Acutalibacteraceae</taxon>
        <taxon>Acutalibacter</taxon>
    </lineage>
</organism>
<keyword evidence="1" id="KW-0378">Hydrolase</keyword>
<reference evidence="4" key="1">
    <citation type="journal article" date="2021" name="PeerJ">
        <title>Extensive microbial diversity within the chicken gut microbiome revealed by metagenomics and culture.</title>
        <authorList>
            <person name="Gilroy R."/>
            <person name="Ravi A."/>
            <person name="Getino M."/>
            <person name="Pursley I."/>
            <person name="Horton D.L."/>
            <person name="Alikhan N.F."/>
            <person name="Baker D."/>
            <person name="Gharbi K."/>
            <person name="Hall N."/>
            <person name="Watson M."/>
            <person name="Adriaenssens E.M."/>
            <person name="Foster-Nyarko E."/>
            <person name="Jarju S."/>
            <person name="Secka A."/>
            <person name="Antonio M."/>
            <person name="Oren A."/>
            <person name="Chaudhuri R.R."/>
            <person name="La Ragione R."/>
            <person name="Hildebrand F."/>
            <person name="Pallen M.J."/>
        </authorList>
    </citation>
    <scope>NUCLEOTIDE SEQUENCE</scope>
    <source>
        <strain evidence="4">ChiBcolR8-3208</strain>
    </source>
</reference>
<dbReference type="InterPro" id="IPR009835">
    <property type="entry name" value="SrtB"/>
</dbReference>
<dbReference type="InterPro" id="IPR023365">
    <property type="entry name" value="Sortase_dom-sf"/>
</dbReference>
<dbReference type="CDD" id="cd05826">
    <property type="entry name" value="Sortase_B"/>
    <property type="match status" value="1"/>
</dbReference>
<evidence type="ECO:0000256" key="3">
    <source>
        <dbReference type="SAM" id="Phobius"/>
    </source>
</evidence>
<keyword evidence="3" id="KW-1133">Transmembrane helix</keyword>
<feature type="transmembrane region" description="Helical" evidence="3">
    <location>
        <begin position="6"/>
        <end position="24"/>
    </location>
</feature>
<name>A0A9D2S0W8_9FIRM</name>
<keyword evidence="3" id="KW-0812">Transmembrane</keyword>
<feature type="active site" description="Proton donor/acceptor" evidence="2">
    <location>
        <position position="151"/>
    </location>
</feature>
<reference evidence="4" key="2">
    <citation type="submission" date="2021-04" db="EMBL/GenBank/DDBJ databases">
        <authorList>
            <person name="Gilroy R."/>
        </authorList>
    </citation>
    <scope>NUCLEOTIDE SEQUENCE</scope>
    <source>
        <strain evidence="4">ChiBcolR8-3208</strain>
    </source>
</reference>
<feature type="active site" description="Acyl-thioester intermediate" evidence="2">
    <location>
        <position position="242"/>
    </location>
</feature>
<dbReference type="EMBL" id="DWXZ01000237">
    <property type="protein sequence ID" value="HJB38600.1"/>
    <property type="molecule type" value="Genomic_DNA"/>
</dbReference>
<keyword evidence="3" id="KW-0472">Membrane</keyword>
<dbReference type="SUPFAM" id="SSF63817">
    <property type="entry name" value="Sortase"/>
    <property type="match status" value="1"/>
</dbReference>
<accession>A0A9D2S0W8</accession>
<evidence type="ECO:0000313" key="4">
    <source>
        <dbReference type="EMBL" id="HJB38600.1"/>
    </source>
</evidence>
<dbReference type="GO" id="GO:0016787">
    <property type="term" value="F:hydrolase activity"/>
    <property type="evidence" value="ECO:0007669"/>
    <property type="project" value="UniProtKB-KW"/>
</dbReference>
<evidence type="ECO:0000313" key="5">
    <source>
        <dbReference type="Proteomes" id="UP000824214"/>
    </source>
</evidence>
<gene>
    <name evidence="4" type="ORF">H9942_11145</name>
</gene>
<evidence type="ECO:0000256" key="2">
    <source>
        <dbReference type="PIRSR" id="PIRSR605754-1"/>
    </source>
</evidence>